<keyword evidence="9" id="KW-1185">Reference proteome</keyword>
<comment type="function">
    <text evidence="5">Decapping enzyme for NAD-capped RNAs: specifically hydrolyzes the nicotinamide adenine dinucleotide (NAD) cap from a subset of RNAs by removing the entire NAD moiety from the 5'-end of an NAD-capped RNA.</text>
</comment>
<dbReference type="EC" id="3.6.1.-" evidence="5"/>
<name>W5MN68_LEPOC</name>
<evidence type="ECO:0000259" key="7">
    <source>
        <dbReference type="Pfam" id="PF08652"/>
    </source>
</evidence>
<dbReference type="InterPro" id="IPR039039">
    <property type="entry name" value="RAI1-like_fam"/>
</dbReference>
<dbReference type="Bgee" id="ENSLOCG00000008086">
    <property type="expression patterns" value="Expressed in testis and 13 other cell types or tissues"/>
</dbReference>
<dbReference type="GO" id="GO:0046872">
    <property type="term" value="F:metal ion binding"/>
    <property type="evidence" value="ECO:0007669"/>
    <property type="project" value="UniProtKB-KW"/>
</dbReference>
<dbReference type="Pfam" id="PF08652">
    <property type="entry name" value="RAI1"/>
    <property type="match status" value="1"/>
</dbReference>
<dbReference type="InParanoid" id="W5MN68"/>
<accession>W5MN68</accession>
<proteinExistence type="inferred from homology"/>
<keyword evidence="5" id="KW-0540">Nuclease</keyword>
<sequence length="423" mass="48774">MDRRHSPCGHRGSAGVRSEHKRSREERSGGGEDSKRGSSSRGERSSPGSPPPRVLSVRRQLYDRDFPLYKQPVEVGHFSLDAKRRFFSDARQLRYYVQPERCPNFDLRDGYRDRYVKRDEAVKEGLDHLLRWILANRSKLRGTPDQGGTASPAFNRLDVDFVTWRGHLTKLLTTPYETREGWLLAVSQLGGTLYVSEVETEAARQSRESRTERHEEMMFWGYRFEQYCCADKPGGRPAPRGVVNTNEAYCTVVRTRLAGHRLLFSGEVDCRDESPLSPPAPGCYIELKTSAEICTPKQRSNFHRFKLLKWWAQSFLPAVPRIVAGFRDDNGVVVSVETFHTSKISQLIKSEPNCWKPTVCMNFCCDFLSFVKTVVAEDDPRVVYLFSWEPYRDVTYSVHRDSEYSFLPDWYVKEMTNTDLLNP</sequence>
<evidence type="ECO:0000256" key="1">
    <source>
        <dbReference type="ARBA" id="ARBA00006562"/>
    </source>
</evidence>
<dbReference type="EMBL" id="AHAT01013677">
    <property type="status" value="NOT_ANNOTATED_CDS"/>
    <property type="molecule type" value="Genomic_DNA"/>
</dbReference>
<dbReference type="eggNOG" id="KOG1982">
    <property type="taxonomic scope" value="Eukaryota"/>
</dbReference>
<evidence type="ECO:0000256" key="6">
    <source>
        <dbReference type="SAM" id="MobiDB-lite"/>
    </source>
</evidence>
<dbReference type="GO" id="GO:0005829">
    <property type="term" value="C:cytosol"/>
    <property type="evidence" value="ECO:0000318"/>
    <property type="project" value="GO_Central"/>
</dbReference>
<dbReference type="STRING" id="7918.ENSLOCP00000009827"/>
<evidence type="ECO:0000313" key="8">
    <source>
        <dbReference type="Ensembl" id="ENSLOCP00000009827.1"/>
    </source>
</evidence>
<dbReference type="Ensembl" id="ENSLOCT00000009838.1">
    <property type="protein sequence ID" value="ENSLOCP00000009827.1"/>
    <property type="gene ID" value="ENSLOCG00000008086.1"/>
</dbReference>
<dbReference type="OMA" id="VVTWRGH"/>
<dbReference type="GO" id="GO:0000166">
    <property type="term" value="F:nucleotide binding"/>
    <property type="evidence" value="ECO:0007669"/>
    <property type="project" value="UniProtKB-KW"/>
</dbReference>
<keyword evidence="5" id="KW-0547">Nucleotide-binding</keyword>
<dbReference type="PANTHER" id="PTHR12395:SF9">
    <property type="entry name" value="DECAPPING AND EXORIBONUCLEASE PROTEIN"/>
    <property type="match status" value="1"/>
</dbReference>
<evidence type="ECO:0000256" key="4">
    <source>
        <dbReference type="ARBA" id="ARBA00049418"/>
    </source>
</evidence>
<reference evidence="8" key="2">
    <citation type="submission" date="2025-08" db="UniProtKB">
        <authorList>
            <consortium name="Ensembl"/>
        </authorList>
    </citation>
    <scope>IDENTIFICATION</scope>
</reference>
<comment type="similarity">
    <text evidence="1 5">Belongs to the DXO/Dom3Z family.</text>
</comment>
<comment type="catalytic activity">
    <reaction evidence="2">
        <text>a 5'-end FAD-phospho-ribonucleoside in mRNA + H2O = a 5'-end phospho-ribonucleoside in mRNA + FAD + H(+)</text>
        <dbReference type="Rhea" id="RHEA:67492"/>
        <dbReference type="Rhea" id="RHEA-COMP:15692"/>
        <dbReference type="Rhea" id="RHEA-COMP:17275"/>
        <dbReference type="ChEBI" id="CHEBI:15377"/>
        <dbReference type="ChEBI" id="CHEBI:15378"/>
        <dbReference type="ChEBI" id="CHEBI:57692"/>
        <dbReference type="ChEBI" id="CHEBI:138282"/>
        <dbReference type="ChEBI" id="CHEBI:172372"/>
    </reaction>
    <physiologicalReaction direction="left-to-right" evidence="2">
        <dbReference type="Rhea" id="RHEA:67493"/>
    </physiologicalReaction>
</comment>
<dbReference type="GO" id="GO:0034353">
    <property type="term" value="F:mRNA 5'-diphosphatase activity"/>
    <property type="evidence" value="ECO:0000318"/>
    <property type="project" value="GO_Central"/>
</dbReference>
<organism evidence="8 9">
    <name type="scientific">Lepisosteus oculatus</name>
    <name type="common">Spotted gar</name>
    <dbReference type="NCBI Taxonomy" id="7918"/>
    <lineage>
        <taxon>Eukaryota</taxon>
        <taxon>Metazoa</taxon>
        <taxon>Chordata</taxon>
        <taxon>Craniata</taxon>
        <taxon>Vertebrata</taxon>
        <taxon>Euteleostomi</taxon>
        <taxon>Actinopterygii</taxon>
        <taxon>Neopterygii</taxon>
        <taxon>Holostei</taxon>
        <taxon>Semionotiformes</taxon>
        <taxon>Lepisosteidae</taxon>
        <taxon>Lepisosteus</taxon>
    </lineage>
</organism>
<comment type="catalytic activity">
    <reaction evidence="4">
        <text>a 5'-end NAD(+)-phospho-ribonucleoside in snoRNA + H2O = a 5'-end phospho-ribonucleoside in snoRNA + NAD(+) + H(+)</text>
        <dbReference type="Rhea" id="RHEA:60892"/>
        <dbReference type="Rhea" id="RHEA-COMP:15699"/>
        <dbReference type="Rhea" id="RHEA-COMP:15700"/>
        <dbReference type="ChEBI" id="CHEBI:15377"/>
        <dbReference type="ChEBI" id="CHEBI:15378"/>
        <dbReference type="ChEBI" id="CHEBI:57540"/>
        <dbReference type="ChEBI" id="CHEBI:138282"/>
        <dbReference type="ChEBI" id="CHEBI:144029"/>
    </reaction>
    <physiologicalReaction direction="left-to-right" evidence="4">
        <dbReference type="Rhea" id="RHEA:60893"/>
    </physiologicalReaction>
</comment>
<dbReference type="AlphaFoldDB" id="W5MN68"/>
<protein>
    <recommendedName>
        <fullName evidence="5">Decapping nuclease</fullName>
        <ecNumber evidence="5">3.6.1.-</ecNumber>
    </recommendedName>
</protein>
<evidence type="ECO:0000256" key="5">
    <source>
        <dbReference type="RuleBase" id="RU367113"/>
    </source>
</evidence>
<keyword evidence="5" id="KW-0539">Nucleus</keyword>
<dbReference type="PANTHER" id="PTHR12395">
    <property type="entry name" value="DOM-3 RELATED"/>
    <property type="match status" value="1"/>
</dbReference>
<comment type="subcellular location">
    <subcellularLocation>
        <location evidence="5">Nucleus</location>
    </subcellularLocation>
</comment>
<reference evidence="8" key="3">
    <citation type="submission" date="2025-09" db="UniProtKB">
        <authorList>
            <consortium name="Ensembl"/>
        </authorList>
    </citation>
    <scope>IDENTIFICATION</scope>
</reference>
<comment type="catalytic activity">
    <reaction evidence="3">
        <text>a 5'-end CoA-ribonucleoside in mRNA + H2O = 3'-dephospho-CoA + a 5'-end phospho-ribonucleoside in mRNA + H(+)</text>
        <dbReference type="Rhea" id="RHEA:67496"/>
        <dbReference type="Rhea" id="RHEA-COMP:15692"/>
        <dbReference type="Rhea" id="RHEA-COMP:17276"/>
        <dbReference type="ChEBI" id="CHEBI:15377"/>
        <dbReference type="ChEBI" id="CHEBI:15378"/>
        <dbReference type="ChEBI" id="CHEBI:57328"/>
        <dbReference type="ChEBI" id="CHEBI:138282"/>
        <dbReference type="ChEBI" id="CHEBI:172371"/>
    </reaction>
    <physiologicalReaction direction="left-to-right" evidence="3">
        <dbReference type="Rhea" id="RHEA:67497"/>
    </physiologicalReaction>
</comment>
<keyword evidence="5" id="KW-0694">RNA-binding</keyword>
<keyword evidence="5" id="KW-0460">Magnesium</keyword>
<dbReference type="GO" id="GO:0005634">
    <property type="term" value="C:nucleus"/>
    <property type="evidence" value="ECO:0000318"/>
    <property type="project" value="GO_Central"/>
</dbReference>
<dbReference type="Proteomes" id="UP000018468">
    <property type="component" value="Linkage group LG13"/>
</dbReference>
<dbReference type="GO" id="GO:0003723">
    <property type="term" value="F:RNA binding"/>
    <property type="evidence" value="ECO:0007669"/>
    <property type="project" value="UniProtKB-KW"/>
</dbReference>
<dbReference type="GO" id="GO:0004518">
    <property type="term" value="F:nuclease activity"/>
    <property type="evidence" value="ECO:0007669"/>
    <property type="project" value="UniProtKB-KW"/>
</dbReference>
<evidence type="ECO:0000256" key="2">
    <source>
        <dbReference type="ARBA" id="ARBA00024458"/>
    </source>
</evidence>
<comment type="cofactor">
    <cofactor evidence="5">
        <name>Mg(2+)</name>
        <dbReference type="ChEBI" id="CHEBI:18420"/>
    </cofactor>
    <text evidence="5">Binds 2 magnesium ions.</text>
</comment>
<dbReference type="GO" id="GO:0000956">
    <property type="term" value="P:nuclear-transcribed mRNA catabolic process"/>
    <property type="evidence" value="ECO:0000318"/>
    <property type="project" value="GO_Central"/>
</dbReference>
<dbReference type="GO" id="GO:0110155">
    <property type="term" value="P:NAD-cap decapping"/>
    <property type="evidence" value="ECO:0000318"/>
    <property type="project" value="GO_Central"/>
</dbReference>
<evidence type="ECO:0000256" key="3">
    <source>
        <dbReference type="ARBA" id="ARBA00024564"/>
    </source>
</evidence>
<keyword evidence="5" id="KW-0378">Hydrolase</keyword>
<dbReference type="GeneTree" id="ENSGT00390000006425"/>
<feature type="region of interest" description="Disordered" evidence="6">
    <location>
        <begin position="1"/>
        <end position="55"/>
    </location>
</feature>
<feature type="domain" description="RAI1-like" evidence="7">
    <location>
        <begin position="70"/>
        <end position="412"/>
    </location>
</feature>
<keyword evidence="5" id="KW-0479">Metal-binding</keyword>
<dbReference type="HOGENOM" id="CLU_024877_1_2_1"/>
<evidence type="ECO:0000313" key="9">
    <source>
        <dbReference type="Proteomes" id="UP000018468"/>
    </source>
</evidence>
<feature type="compositionally biased region" description="Basic and acidic residues" evidence="6">
    <location>
        <begin position="22"/>
        <end position="44"/>
    </location>
</feature>
<dbReference type="InterPro" id="IPR013961">
    <property type="entry name" value="RAI1"/>
</dbReference>
<reference evidence="9" key="1">
    <citation type="submission" date="2011-12" db="EMBL/GenBank/DDBJ databases">
        <title>The Draft Genome of Lepisosteus oculatus.</title>
        <authorList>
            <consortium name="The Broad Institute Genome Assembly &amp; Analysis Group"/>
            <consortium name="Computational R&amp;D Group"/>
            <consortium name="and Sequencing Platform"/>
            <person name="Di Palma F."/>
            <person name="Alfoldi J."/>
            <person name="Johnson J."/>
            <person name="Berlin A."/>
            <person name="Gnerre S."/>
            <person name="Jaffe D."/>
            <person name="MacCallum I."/>
            <person name="Young S."/>
            <person name="Walker B.J."/>
            <person name="Lander E.S."/>
            <person name="Lindblad-Toh K."/>
        </authorList>
    </citation>
    <scope>NUCLEOTIDE SEQUENCE [LARGE SCALE GENOMIC DNA]</scope>
</reference>